<keyword evidence="2" id="KW-1185">Reference proteome</keyword>
<name>A0A176VK86_MARPO</name>
<accession>A0A176VK86</accession>
<evidence type="ECO:0000313" key="1">
    <source>
        <dbReference type="EMBL" id="OAE21369.1"/>
    </source>
</evidence>
<protein>
    <submittedName>
        <fullName evidence="1">Uncharacterized protein</fullName>
    </submittedName>
</protein>
<reference evidence="1" key="1">
    <citation type="submission" date="2016-03" db="EMBL/GenBank/DDBJ databases">
        <title>Mechanisms controlling the formation of the plant cell surface in tip-growing cells are functionally conserved among land plants.</title>
        <authorList>
            <person name="Honkanen S."/>
            <person name="Jones V.A."/>
            <person name="Morieri G."/>
            <person name="Champion C."/>
            <person name="Hetherington A.J."/>
            <person name="Kelly S."/>
            <person name="Saint-Marcoux D."/>
            <person name="Proust H."/>
            <person name="Prescott H."/>
            <person name="Dolan L."/>
        </authorList>
    </citation>
    <scope>NUCLEOTIDE SEQUENCE [LARGE SCALE GENOMIC DNA]</scope>
    <source>
        <tissue evidence="1">Whole gametophyte</tissue>
    </source>
</reference>
<dbReference type="Proteomes" id="UP000077202">
    <property type="component" value="Unassembled WGS sequence"/>
</dbReference>
<gene>
    <name evidence="1" type="ORF">AXG93_891s1170</name>
</gene>
<dbReference type="EMBL" id="LVLJ01003460">
    <property type="protein sequence ID" value="OAE21369.1"/>
    <property type="molecule type" value="Genomic_DNA"/>
</dbReference>
<organism evidence="1 2">
    <name type="scientific">Marchantia polymorpha subsp. ruderalis</name>
    <dbReference type="NCBI Taxonomy" id="1480154"/>
    <lineage>
        <taxon>Eukaryota</taxon>
        <taxon>Viridiplantae</taxon>
        <taxon>Streptophyta</taxon>
        <taxon>Embryophyta</taxon>
        <taxon>Marchantiophyta</taxon>
        <taxon>Marchantiopsida</taxon>
        <taxon>Marchantiidae</taxon>
        <taxon>Marchantiales</taxon>
        <taxon>Marchantiaceae</taxon>
        <taxon>Marchantia</taxon>
    </lineage>
</organism>
<sequence>MFVPMSPTTLEMSKGILSYDSMLWSTCFDKGIVPSSAKSFWTSALAASVLQKKSLQQRMFGKVKDGVERESNSNTCTVNSQEFTMPLRGMGLLTAAEQKQFLLETETPDDEEALGWNEVANEEDYIALALPSAKVDKSENAVKERPKKRKLQRVTTSELIDQLADLQIRRPITTKMRSANVHARSKMKARRL</sequence>
<evidence type="ECO:0000313" key="2">
    <source>
        <dbReference type="Proteomes" id="UP000077202"/>
    </source>
</evidence>
<comment type="caution">
    <text evidence="1">The sequence shown here is derived from an EMBL/GenBank/DDBJ whole genome shotgun (WGS) entry which is preliminary data.</text>
</comment>
<proteinExistence type="predicted"/>
<dbReference type="AlphaFoldDB" id="A0A176VK86"/>